<evidence type="ECO:0000313" key="2">
    <source>
        <dbReference type="EMBL" id="RAO74174.1"/>
    </source>
</evidence>
<dbReference type="STRING" id="1196081.A0A364LEC5"/>
<feature type="compositionally biased region" description="Acidic residues" evidence="1">
    <location>
        <begin position="94"/>
        <end position="109"/>
    </location>
</feature>
<evidence type="ECO:0000256" key="1">
    <source>
        <dbReference type="SAM" id="MobiDB-lite"/>
    </source>
</evidence>
<feature type="compositionally biased region" description="Basic and acidic residues" evidence="1">
    <location>
        <begin position="123"/>
        <end position="148"/>
    </location>
</feature>
<dbReference type="Pfam" id="PF12720">
    <property type="entry name" value="DUF3807"/>
    <property type="match status" value="1"/>
</dbReference>
<dbReference type="PANTHER" id="PTHR40642">
    <property type="entry name" value="YALI0F31295P"/>
    <property type="match status" value="1"/>
</dbReference>
<proteinExistence type="predicted"/>
<accession>A0A364LEC5</accession>
<dbReference type="RefSeq" id="XP_040738688.1">
    <property type="nucleotide sequence ID" value="XM_040872788.1"/>
</dbReference>
<dbReference type="Proteomes" id="UP000249363">
    <property type="component" value="Unassembled WGS sequence"/>
</dbReference>
<feature type="region of interest" description="Disordered" evidence="1">
    <location>
        <begin position="91"/>
        <end position="185"/>
    </location>
</feature>
<organism evidence="2 3">
    <name type="scientific">Talaromyces amestolkiae</name>
    <dbReference type="NCBI Taxonomy" id="1196081"/>
    <lineage>
        <taxon>Eukaryota</taxon>
        <taxon>Fungi</taxon>
        <taxon>Dikarya</taxon>
        <taxon>Ascomycota</taxon>
        <taxon>Pezizomycotina</taxon>
        <taxon>Eurotiomycetes</taxon>
        <taxon>Eurotiomycetidae</taxon>
        <taxon>Eurotiales</taxon>
        <taxon>Trichocomaceae</taxon>
        <taxon>Talaromyces</taxon>
        <taxon>Talaromyces sect. Talaromyces</taxon>
    </lineage>
</organism>
<sequence length="185" mass="20842">MLFNNMASLQIPSVTLEDLQKFQANHFFGATTSPAGAAQSDLVVEEEDMYYEGEEDLGYYKDGAKRTLTDEQIEIFRHSEIHALLRERERLREEEAEGQSDVEETNESEDTSKIVDSIQNKSDGTDLKRKSVESNEDSSAKRAKDEQSTARTSDGDAAASIQPPQQNTSSRDFTFERKIVSYAED</sequence>
<gene>
    <name evidence="2" type="ORF">BHQ10_010186</name>
</gene>
<evidence type="ECO:0000313" key="3">
    <source>
        <dbReference type="Proteomes" id="UP000249363"/>
    </source>
</evidence>
<protein>
    <submittedName>
        <fullName evidence="2">Uncharacterized protein</fullName>
    </submittedName>
</protein>
<dbReference type="EMBL" id="MIKG01000030">
    <property type="protein sequence ID" value="RAO74174.1"/>
    <property type="molecule type" value="Genomic_DNA"/>
</dbReference>
<dbReference type="OrthoDB" id="5422320at2759"/>
<feature type="compositionally biased region" description="Polar residues" evidence="1">
    <location>
        <begin position="162"/>
        <end position="172"/>
    </location>
</feature>
<dbReference type="PANTHER" id="PTHR40642:SF1">
    <property type="entry name" value="YALI0F31295P"/>
    <property type="match status" value="1"/>
</dbReference>
<name>A0A364LEC5_TALAM</name>
<keyword evidence="3" id="KW-1185">Reference proteome</keyword>
<dbReference type="GeneID" id="63799400"/>
<dbReference type="InterPro" id="IPR024526">
    <property type="entry name" value="DUF3807"/>
</dbReference>
<comment type="caution">
    <text evidence="2">The sequence shown here is derived from an EMBL/GenBank/DDBJ whole genome shotgun (WGS) entry which is preliminary data.</text>
</comment>
<reference evidence="2 3" key="1">
    <citation type="journal article" date="2017" name="Biotechnol. Biofuels">
        <title>Differential beta-glucosidase expression as a function of carbon source availability in Talaromyces amestolkiae: a genomic and proteomic approach.</title>
        <authorList>
            <person name="de Eugenio L.I."/>
            <person name="Mendez-Liter J.A."/>
            <person name="Nieto-Dominguez M."/>
            <person name="Alonso L."/>
            <person name="Gil-Munoz J."/>
            <person name="Barriuso J."/>
            <person name="Prieto A."/>
            <person name="Martinez M.J."/>
        </authorList>
    </citation>
    <scope>NUCLEOTIDE SEQUENCE [LARGE SCALE GENOMIC DNA]</scope>
    <source>
        <strain evidence="2 3">CIB</strain>
    </source>
</reference>
<dbReference type="AlphaFoldDB" id="A0A364LEC5"/>